<organism evidence="1 2">
    <name type="scientific">Aureliella helgolandensis</name>
    <dbReference type="NCBI Taxonomy" id="2527968"/>
    <lineage>
        <taxon>Bacteria</taxon>
        <taxon>Pseudomonadati</taxon>
        <taxon>Planctomycetota</taxon>
        <taxon>Planctomycetia</taxon>
        <taxon>Pirellulales</taxon>
        <taxon>Pirellulaceae</taxon>
        <taxon>Aureliella</taxon>
    </lineage>
</organism>
<proteinExistence type="predicted"/>
<dbReference type="AlphaFoldDB" id="A0A518GF56"/>
<evidence type="ECO:0000313" key="1">
    <source>
        <dbReference type="EMBL" id="QDV27197.1"/>
    </source>
</evidence>
<evidence type="ECO:0000313" key="2">
    <source>
        <dbReference type="Proteomes" id="UP000318017"/>
    </source>
</evidence>
<reference evidence="1 2" key="1">
    <citation type="submission" date="2019-02" db="EMBL/GenBank/DDBJ databases">
        <title>Deep-cultivation of Planctomycetes and their phenomic and genomic characterization uncovers novel biology.</title>
        <authorList>
            <person name="Wiegand S."/>
            <person name="Jogler M."/>
            <person name="Boedeker C."/>
            <person name="Pinto D."/>
            <person name="Vollmers J."/>
            <person name="Rivas-Marin E."/>
            <person name="Kohn T."/>
            <person name="Peeters S.H."/>
            <person name="Heuer A."/>
            <person name="Rast P."/>
            <person name="Oberbeckmann S."/>
            <person name="Bunk B."/>
            <person name="Jeske O."/>
            <person name="Meyerdierks A."/>
            <person name="Storesund J.E."/>
            <person name="Kallscheuer N."/>
            <person name="Luecker S."/>
            <person name="Lage O.M."/>
            <person name="Pohl T."/>
            <person name="Merkel B.J."/>
            <person name="Hornburger P."/>
            <person name="Mueller R.-W."/>
            <person name="Bruemmer F."/>
            <person name="Labrenz M."/>
            <person name="Spormann A.M."/>
            <person name="Op den Camp H."/>
            <person name="Overmann J."/>
            <person name="Amann R."/>
            <person name="Jetten M.S.M."/>
            <person name="Mascher T."/>
            <person name="Medema M.H."/>
            <person name="Devos D.P."/>
            <person name="Kaster A.-K."/>
            <person name="Ovreas L."/>
            <person name="Rohde M."/>
            <person name="Galperin M.Y."/>
            <person name="Jogler C."/>
        </authorList>
    </citation>
    <scope>NUCLEOTIDE SEQUENCE [LARGE SCALE GENOMIC DNA]</scope>
    <source>
        <strain evidence="1 2">Q31a</strain>
    </source>
</reference>
<protein>
    <submittedName>
        <fullName evidence="1">Uncharacterized protein</fullName>
    </submittedName>
</protein>
<sequence length="87" mass="8937">MHGGSGRNNAWKCWVGSTAATSGGAPAVQEATILLQKIGRGSRTHLPPPQLLVGGPLAGMACRNSNLLREQGKVLAATGQLLKLPTP</sequence>
<dbReference type="Proteomes" id="UP000318017">
    <property type="component" value="Chromosome"/>
</dbReference>
<gene>
    <name evidence="1" type="ORF">Q31a_55850</name>
</gene>
<name>A0A518GF56_9BACT</name>
<keyword evidence="2" id="KW-1185">Reference proteome</keyword>
<accession>A0A518GF56</accession>
<dbReference type="EMBL" id="CP036298">
    <property type="protein sequence ID" value="QDV27197.1"/>
    <property type="molecule type" value="Genomic_DNA"/>
</dbReference>
<dbReference type="KEGG" id="ahel:Q31a_55850"/>